<feature type="compositionally biased region" description="Low complexity" evidence="1">
    <location>
        <begin position="135"/>
        <end position="145"/>
    </location>
</feature>
<dbReference type="Gene3D" id="3.40.33.10">
    <property type="entry name" value="CAP"/>
    <property type="match status" value="1"/>
</dbReference>
<accession>A0A0H5RRM5</accession>
<dbReference type="EMBL" id="HACM01010927">
    <property type="protein sequence ID" value="CRZ11369.1"/>
    <property type="molecule type" value="Transcribed_RNA"/>
</dbReference>
<organism evidence="3">
    <name type="scientific">Spongospora subterranea</name>
    <dbReference type="NCBI Taxonomy" id="70186"/>
    <lineage>
        <taxon>Eukaryota</taxon>
        <taxon>Sar</taxon>
        <taxon>Rhizaria</taxon>
        <taxon>Endomyxa</taxon>
        <taxon>Phytomyxea</taxon>
        <taxon>Plasmodiophorida</taxon>
        <taxon>Plasmodiophoridae</taxon>
        <taxon>Spongospora</taxon>
    </lineage>
</organism>
<proteinExistence type="predicted"/>
<feature type="domain" description="SCP" evidence="2">
    <location>
        <begin position="1"/>
        <end position="86"/>
    </location>
</feature>
<feature type="non-terminal residue" evidence="3">
    <location>
        <position position="1"/>
    </location>
</feature>
<feature type="non-terminal residue" evidence="3">
    <location>
        <position position="145"/>
    </location>
</feature>
<feature type="region of interest" description="Disordered" evidence="1">
    <location>
        <begin position="121"/>
        <end position="145"/>
    </location>
</feature>
<reference evidence="3" key="1">
    <citation type="submission" date="2015-04" db="EMBL/GenBank/DDBJ databases">
        <title>The genome sequence of the plant pathogenic Rhizarian Plasmodiophora brassicae reveals insights in its biotrophic life cycle and the origin of chitin synthesis.</title>
        <authorList>
            <person name="Schwelm A."/>
            <person name="Fogelqvist J."/>
            <person name="Knaust A."/>
            <person name="Julke S."/>
            <person name="Lilja T."/>
            <person name="Dhandapani V."/>
            <person name="Bonilla-Rosso G."/>
            <person name="Karlsson M."/>
            <person name="Shevchenko A."/>
            <person name="Choi S.R."/>
            <person name="Kim H.G."/>
            <person name="Park J.Y."/>
            <person name="Lim Y.P."/>
            <person name="Ludwig-Muller J."/>
            <person name="Dixelius C."/>
        </authorList>
    </citation>
    <scope>NUCLEOTIDE SEQUENCE</scope>
    <source>
        <tissue evidence="3">Potato root galls</tissue>
    </source>
</reference>
<evidence type="ECO:0000259" key="2">
    <source>
        <dbReference type="SMART" id="SM00198"/>
    </source>
</evidence>
<evidence type="ECO:0000256" key="1">
    <source>
        <dbReference type="SAM" id="MobiDB-lite"/>
    </source>
</evidence>
<dbReference type="Pfam" id="PF00188">
    <property type="entry name" value="CAP"/>
    <property type="match status" value="1"/>
</dbReference>
<dbReference type="PRINTS" id="PR00837">
    <property type="entry name" value="V5TPXLIKE"/>
</dbReference>
<dbReference type="SUPFAM" id="SSF55797">
    <property type="entry name" value="PR-1-like"/>
    <property type="match status" value="1"/>
</dbReference>
<sequence length="145" mass="15539">YGENLSWGWPTMSVAGAVYEWTSEGADYNVANRSCNAGKVCGHYTQQIWADSERIGCGHATCSNIFGQAVVQTYVCQYSEAGNWVGEDPYLVGPTCSWCPSGYACNGKLCAKIGSFTPDPAQPTPVPTTRRPRTTTDTPAPTTVA</sequence>
<dbReference type="InterPro" id="IPR001283">
    <property type="entry name" value="CRISP-related"/>
</dbReference>
<dbReference type="PANTHER" id="PTHR10334">
    <property type="entry name" value="CYSTEINE-RICH SECRETORY PROTEIN-RELATED"/>
    <property type="match status" value="1"/>
</dbReference>
<name>A0A0H5RRM5_9EUKA</name>
<dbReference type="SMART" id="SM00198">
    <property type="entry name" value="SCP"/>
    <property type="match status" value="1"/>
</dbReference>
<evidence type="ECO:0000313" key="3">
    <source>
        <dbReference type="EMBL" id="CRZ11369.1"/>
    </source>
</evidence>
<dbReference type="AlphaFoldDB" id="A0A0H5RRM5"/>
<dbReference type="InterPro" id="IPR014044">
    <property type="entry name" value="CAP_dom"/>
</dbReference>
<protein>
    <recommendedName>
        <fullName evidence="2">SCP domain-containing protein</fullName>
    </recommendedName>
</protein>
<dbReference type="InterPro" id="IPR035940">
    <property type="entry name" value="CAP_sf"/>
</dbReference>